<proteinExistence type="predicted"/>
<dbReference type="RefSeq" id="WP_344276003.1">
    <property type="nucleotide sequence ID" value="NZ_BAAAMR010000072.1"/>
</dbReference>
<evidence type="ECO:0000313" key="2">
    <source>
        <dbReference type="Proteomes" id="UP001501020"/>
    </source>
</evidence>
<dbReference type="Proteomes" id="UP001501020">
    <property type="component" value="Unassembled WGS sequence"/>
</dbReference>
<keyword evidence="2" id="KW-1185">Reference proteome</keyword>
<accession>A0ABN3A8Y7</accession>
<name>A0ABN3A8Y7_9ACTN</name>
<reference evidence="1 2" key="1">
    <citation type="journal article" date="2019" name="Int. J. Syst. Evol. Microbiol.">
        <title>The Global Catalogue of Microorganisms (GCM) 10K type strain sequencing project: providing services to taxonomists for standard genome sequencing and annotation.</title>
        <authorList>
            <consortium name="The Broad Institute Genomics Platform"/>
            <consortium name="The Broad Institute Genome Sequencing Center for Infectious Disease"/>
            <person name="Wu L."/>
            <person name="Ma J."/>
        </authorList>
    </citation>
    <scope>NUCLEOTIDE SEQUENCE [LARGE SCALE GENOMIC DNA]</scope>
    <source>
        <strain evidence="1 2">JCM 13850</strain>
    </source>
</reference>
<sequence>MFLRRCGFAAFWLVLGPFALNHPENAAHAVRAIFGGLALLADALSRFVTAF</sequence>
<dbReference type="EMBL" id="BAAAMR010000072">
    <property type="protein sequence ID" value="GAA2156435.1"/>
    <property type="molecule type" value="Genomic_DNA"/>
</dbReference>
<protein>
    <submittedName>
        <fullName evidence="1">Uncharacterized protein</fullName>
    </submittedName>
</protein>
<gene>
    <name evidence="1" type="ORF">GCM10009727_65140</name>
</gene>
<evidence type="ECO:0000313" key="1">
    <source>
        <dbReference type="EMBL" id="GAA2156435.1"/>
    </source>
</evidence>
<comment type="caution">
    <text evidence="1">The sequence shown here is derived from an EMBL/GenBank/DDBJ whole genome shotgun (WGS) entry which is preliminary data.</text>
</comment>
<organism evidence="1 2">
    <name type="scientific">Actinomadura napierensis</name>
    <dbReference type="NCBI Taxonomy" id="267854"/>
    <lineage>
        <taxon>Bacteria</taxon>
        <taxon>Bacillati</taxon>
        <taxon>Actinomycetota</taxon>
        <taxon>Actinomycetes</taxon>
        <taxon>Streptosporangiales</taxon>
        <taxon>Thermomonosporaceae</taxon>
        <taxon>Actinomadura</taxon>
    </lineage>
</organism>